<gene>
    <name evidence="1" type="ORF">INS90_09725</name>
</gene>
<dbReference type="RefSeq" id="WP_197552761.1">
    <property type="nucleotide sequence ID" value="NZ_CP063212.1"/>
</dbReference>
<reference evidence="1 2" key="1">
    <citation type="submission" date="2020-10" db="EMBL/GenBank/DDBJ databases">
        <title>Trueperella pecoris sp. nov. isolated from bovine and porcine specimens.</title>
        <authorList>
            <person name="Schoenecker L."/>
            <person name="Schnydrig P."/>
            <person name="Brodard I."/>
            <person name="Thomann A."/>
            <person name="Hemphill A."/>
            <person name="Rodriguez-Campos S."/>
            <person name="Perreten V."/>
            <person name="Jores J."/>
            <person name="Kittl S."/>
        </authorList>
    </citation>
    <scope>NUCLEOTIDE SEQUENCE [LARGE SCALE GENOMIC DNA]</scope>
    <source>
        <strain evidence="1 2">19OD0592</strain>
    </source>
</reference>
<name>A0A7M1R0B4_9ACTO</name>
<evidence type="ECO:0000313" key="2">
    <source>
        <dbReference type="Proteomes" id="UP000594961"/>
    </source>
</evidence>
<evidence type="ECO:0000313" key="1">
    <source>
        <dbReference type="EMBL" id="QOR47511.1"/>
    </source>
</evidence>
<proteinExistence type="predicted"/>
<protein>
    <submittedName>
        <fullName evidence="1">Transcriptional regulator</fullName>
    </submittedName>
</protein>
<dbReference type="Proteomes" id="UP000594961">
    <property type="component" value="Chromosome"/>
</dbReference>
<dbReference type="EMBL" id="CP063212">
    <property type="protein sequence ID" value="QOR47511.1"/>
    <property type="molecule type" value="Genomic_DNA"/>
</dbReference>
<dbReference type="AlphaFoldDB" id="A0A7M1R0B4"/>
<sequence length="69" mass="7615">MTTHYLTANGFADRVGLSHTTIRSYQRDGLLPEPDAVLGAGNAAKHGWLPETIDAWNAKRRGRGRPRKS</sequence>
<organism evidence="1 2">
    <name type="scientific">Trueperella pecoris</name>
    <dbReference type="NCBI Taxonomy" id="2733571"/>
    <lineage>
        <taxon>Bacteria</taxon>
        <taxon>Bacillati</taxon>
        <taxon>Actinomycetota</taxon>
        <taxon>Actinomycetes</taxon>
        <taxon>Actinomycetales</taxon>
        <taxon>Actinomycetaceae</taxon>
        <taxon>Trueperella</taxon>
    </lineage>
</organism>
<accession>A0A7M1R0B4</accession>